<feature type="signal peptide" evidence="1">
    <location>
        <begin position="1"/>
        <end position="26"/>
    </location>
</feature>
<accession>A0A1X7P6H2</accession>
<evidence type="ECO:0000313" key="2">
    <source>
        <dbReference type="EMBL" id="SMH45854.1"/>
    </source>
</evidence>
<keyword evidence="1" id="KW-0732">Signal</keyword>
<reference evidence="3" key="1">
    <citation type="submission" date="2017-04" db="EMBL/GenBank/DDBJ databases">
        <authorList>
            <person name="Varghese N."/>
            <person name="Submissions S."/>
        </authorList>
    </citation>
    <scope>NUCLEOTIDE SEQUENCE [LARGE SCALE GENOMIC DNA]</scope>
    <source>
        <strain evidence="3">VKM Ac-2121</strain>
    </source>
</reference>
<evidence type="ECO:0000313" key="3">
    <source>
        <dbReference type="Proteomes" id="UP000193711"/>
    </source>
</evidence>
<evidence type="ECO:0000256" key="1">
    <source>
        <dbReference type="SAM" id="SignalP"/>
    </source>
</evidence>
<dbReference type="RefSeq" id="WP_085477005.1">
    <property type="nucleotide sequence ID" value="NZ_FXBM01000002.1"/>
</dbReference>
<organism evidence="2 3">
    <name type="scientific">Rathayibacter oskolensis</name>
    <dbReference type="NCBI Taxonomy" id="1891671"/>
    <lineage>
        <taxon>Bacteria</taxon>
        <taxon>Bacillati</taxon>
        <taxon>Actinomycetota</taxon>
        <taxon>Actinomycetes</taxon>
        <taxon>Micrococcales</taxon>
        <taxon>Microbacteriaceae</taxon>
        <taxon>Rathayibacter</taxon>
    </lineage>
</organism>
<dbReference type="Proteomes" id="UP000193711">
    <property type="component" value="Unassembled WGS sequence"/>
</dbReference>
<dbReference type="AlphaFoldDB" id="A0A1X7P6H2"/>
<dbReference type="PROSITE" id="PS51257">
    <property type="entry name" value="PROKAR_LIPOPROTEIN"/>
    <property type="match status" value="1"/>
</dbReference>
<name>A0A1X7P6H2_9MICO</name>
<protein>
    <submittedName>
        <fullName evidence="2">Uncharacterized protein</fullName>
    </submittedName>
</protein>
<gene>
    <name evidence="2" type="ORF">SAMN06295885_2639</name>
</gene>
<proteinExistence type="predicted"/>
<dbReference type="STRING" id="1891671.SAMN06295885_2639"/>
<keyword evidence="3" id="KW-1185">Reference proteome</keyword>
<feature type="chain" id="PRO_5012756015" evidence="1">
    <location>
        <begin position="27"/>
        <end position="301"/>
    </location>
</feature>
<sequence>MGATRRAARAVVAVSCLALTACSVGAPSGGPTEPPEDVDISAYSDVHAVLDRSAESIVYPIDAFFISRADLGRLAQANALLWDDCMREGGRTYPPAEFDLTQSVDAPDTAFGIWSPDSADRFGYALDPSLDDDIETANAALMAASQADPGWDAAFDACLESVERLPELGRDFAWETPQISDLPQSIRNDAGMLASTDPVWEDARQAWSDCLVSRGLTLDTEVEGSWAPEIPEDPEAAIRTAVLDVQCKEETGLVETLSSLHAQYQAALIDRHRAALDEVAEKEREIVAHADEIIATRGAGG</sequence>
<dbReference type="EMBL" id="FXBM01000002">
    <property type="protein sequence ID" value="SMH45854.1"/>
    <property type="molecule type" value="Genomic_DNA"/>
</dbReference>
<dbReference type="OrthoDB" id="5119598at2"/>